<dbReference type="AlphaFoldDB" id="A0A5A8CMX6"/>
<dbReference type="GO" id="GO:0005786">
    <property type="term" value="C:signal recognition particle, endoplasmic reticulum targeting"/>
    <property type="evidence" value="ECO:0007669"/>
    <property type="project" value="UniProtKB-KW"/>
</dbReference>
<evidence type="ECO:0000256" key="3">
    <source>
        <dbReference type="ARBA" id="ARBA00023135"/>
    </source>
</evidence>
<organism evidence="6 7">
    <name type="scientific">Cafeteria roenbergensis</name>
    <name type="common">Marine flagellate</name>
    <dbReference type="NCBI Taxonomy" id="33653"/>
    <lineage>
        <taxon>Eukaryota</taxon>
        <taxon>Sar</taxon>
        <taxon>Stramenopiles</taxon>
        <taxon>Bigyra</taxon>
        <taxon>Opalozoa</taxon>
        <taxon>Bicosoecida</taxon>
        <taxon>Cafeteriaceae</taxon>
        <taxon>Cafeteria</taxon>
    </lineage>
</organism>
<evidence type="ECO:0000256" key="2">
    <source>
        <dbReference type="ARBA" id="ARBA00022490"/>
    </source>
</evidence>
<dbReference type="PANTHER" id="PTHR17453:SF0">
    <property type="entry name" value="SIGNAL RECOGNITION PARTICLE 19 KDA PROTEIN"/>
    <property type="match status" value="1"/>
</dbReference>
<evidence type="ECO:0000313" key="7">
    <source>
        <dbReference type="Proteomes" id="UP000323011"/>
    </source>
</evidence>
<dbReference type="GO" id="GO:0006617">
    <property type="term" value="P:SRP-dependent cotranslational protein targeting to membrane, signal sequence recognition"/>
    <property type="evidence" value="ECO:0007669"/>
    <property type="project" value="TreeGrafter"/>
</dbReference>
<dbReference type="EMBL" id="VLTN01000017">
    <property type="protein sequence ID" value="KAA0153191.1"/>
    <property type="molecule type" value="Genomic_DNA"/>
</dbReference>
<feature type="compositionally biased region" description="Low complexity" evidence="5">
    <location>
        <begin position="147"/>
        <end position="161"/>
    </location>
</feature>
<feature type="compositionally biased region" description="Low complexity" evidence="5">
    <location>
        <begin position="169"/>
        <end position="184"/>
    </location>
</feature>
<evidence type="ECO:0008006" key="8">
    <source>
        <dbReference type="Google" id="ProtNLM"/>
    </source>
</evidence>
<dbReference type="SUPFAM" id="SSF69695">
    <property type="entry name" value="SRP19"/>
    <property type="match status" value="1"/>
</dbReference>
<keyword evidence="7" id="KW-1185">Reference proteome</keyword>
<proteinExistence type="predicted"/>
<dbReference type="Pfam" id="PF01922">
    <property type="entry name" value="SRP19"/>
    <property type="match status" value="1"/>
</dbReference>
<dbReference type="InterPro" id="IPR002778">
    <property type="entry name" value="Signal_recog_particle_SRP19"/>
</dbReference>
<dbReference type="Proteomes" id="UP000323011">
    <property type="component" value="Unassembled WGS sequence"/>
</dbReference>
<sequence>MAATGGAARELPKDLKSWSVIYPCYVDSSKKCAEGRKISKAKCEGCDAPHPLDLAEAALLAGYPREGGIVIEPRKRHPRDFFSEGRIRIRLKDEEGKPVVEGITTKQQLLEALAKHIPSTPGRESRKQAMKVQDENTKAQVFAMISGRPAGPPAGAQRPATGAGGPGPGAAAQAAAPAKPAASKSKPKKGKVVKKKPKKGK</sequence>
<accession>A0A5A8CMX6</accession>
<dbReference type="InterPro" id="IPR036521">
    <property type="entry name" value="SRP19-like_sf"/>
</dbReference>
<keyword evidence="3" id="KW-0733">Signal recognition particle</keyword>
<dbReference type="GO" id="GO:0008312">
    <property type="term" value="F:7S RNA binding"/>
    <property type="evidence" value="ECO:0007669"/>
    <property type="project" value="InterPro"/>
</dbReference>
<protein>
    <recommendedName>
        <fullName evidence="8">Signal recognition particle 19 kDa protein</fullName>
    </recommendedName>
</protein>
<comment type="subcellular location">
    <subcellularLocation>
        <location evidence="1">Cytoplasm</location>
    </subcellularLocation>
</comment>
<dbReference type="PANTHER" id="PTHR17453">
    <property type="entry name" value="SIGNAL RECOGNITION PARTICLE 19 KD PROTEIN"/>
    <property type="match status" value="1"/>
</dbReference>
<reference evidence="6 7" key="1">
    <citation type="submission" date="2019-07" db="EMBL/GenBank/DDBJ databases">
        <title>Genomes of Cafeteria roenbergensis.</title>
        <authorList>
            <person name="Fischer M.G."/>
            <person name="Hackl T."/>
            <person name="Roman M."/>
        </authorList>
    </citation>
    <scope>NUCLEOTIDE SEQUENCE [LARGE SCALE GENOMIC DNA]</scope>
    <source>
        <strain evidence="6 7">BVI</strain>
    </source>
</reference>
<feature type="region of interest" description="Disordered" evidence="5">
    <location>
        <begin position="143"/>
        <end position="201"/>
    </location>
</feature>
<gene>
    <name evidence="6" type="ORF">FNF29_03379</name>
</gene>
<dbReference type="Gene3D" id="3.30.56.30">
    <property type="entry name" value="Signal recognition particle, SRP19-like subunit"/>
    <property type="match status" value="1"/>
</dbReference>
<comment type="caution">
    <text evidence="6">The sequence shown here is derived from an EMBL/GenBank/DDBJ whole genome shotgun (WGS) entry which is preliminary data.</text>
</comment>
<evidence type="ECO:0000256" key="5">
    <source>
        <dbReference type="SAM" id="MobiDB-lite"/>
    </source>
</evidence>
<evidence type="ECO:0000256" key="1">
    <source>
        <dbReference type="ARBA" id="ARBA00004496"/>
    </source>
</evidence>
<name>A0A5A8CMX6_CAFRO</name>
<keyword evidence="4" id="KW-0687">Ribonucleoprotein</keyword>
<feature type="compositionally biased region" description="Basic residues" evidence="5">
    <location>
        <begin position="185"/>
        <end position="201"/>
    </location>
</feature>
<keyword evidence="2" id="KW-0963">Cytoplasm</keyword>
<evidence type="ECO:0000313" key="6">
    <source>
        <dbReference type="EMBL" id="KAA0153191.1"/>
    </source>
</evidence>
<evidence type="ECO:0000256" key="4">
    <source>
        <dbReference type="ARBA" id="ARBA00023274"/>
    </source>
</evidence>